<comment type="caution">
    <text evidence="2">The sequence shown here is derived from an EMBL/GenBank/DDBJ whole genome shotgun (WGS) entry which is preliminary data.</text>
</comment>
<dbReference type="AlphaFoldDB" id="A0A5B0RZY0"/>
<reference evidence="2 3" key="1">
    <citation type="submission" date="2019-05" db="EMBL/GenBank/DDBJ databases">
        <title>Emergence of the Ug99 lineage of the wheat stem rust pathogen through somatic hybridization.</title>
        <authorList>
            <person name="Li F."/>
            <person name="Upadhyaya N.M."/>
            <person name="Sperschneider J."/>
            <person name="Matny O."/>
            <person name="Nguyen-Phuc H."/>
            <person name="Mago R."/>
            <person name="Raley C."/>
            <person name="Miller M.E."/>
            <person name="Silverstein K.A.T."/>
            <person name="Henningsen E."/>
            <person name="Hirsch C.D."/>
            <person name="Visser B."/>
            <person name="Pretorius Z.A."/>
            <person name="Steffenson B.J."/>
            <person name="Schwessinger B."/>
            <person name="Dodds P.N."/>
            <person name="Figueroa M."/>
        </authorList>
    </citation>
    <scope>NUCLEOTIDE SEQUENCE [LARGE SCALE GENOMIC DNA]</scope>
    <source>
        <strain evidence="2 3">Ug99</strain>
    </source>
</reference>
<evidence type="ECO:0000256" key="1">
    <source>
        <dbReference type="SAM" id="MobiDB-lite"/>
    </source>
</evidence>
<accession>A0A5B0RZY0</accession>
<protein>
    <submittedName>
        <fullName evidence="2">Uncharacterized protein</fullName>
    </submittedName>
</protein>
<gene>
    <name evidence="2" type="ORF">PGTUg99_006108</name>
</gene>
<organism evidence="2 3">
    <name type="scientific">Puccinia graminis f. sp. tritici</name>
    <dbReference type="NCBI Taxonomy" id="56615"/>
    <lineage>
        <taxon>Eukaryota</taxon>
        <taxon>Fungi</taxon>
        <taxon>Dikarya</taxon>
        <taxon>Basidiomycota</taxon>
        <taxon>Pucciniomycotina</taxon>
        <taxon>Pucciniomycetes</taxon>
        <taxon>Pucciniales</taxon>
        <taxon>Pucciniaceae</taxon>
        <taxon>Puccinia</taxon>
    </lineage>
</organism>
<dbReference type="Proteomes" id="UP000325313">
    <property type="component" value="Unassembled WGS sequence"/>
</dbReference>
<dbReference type="EMBL" id="VDEP01000107">
    <property type="protein sequence ID" value="KAA1130595.1"/>
    <property type="molecule type" value="Genomic_DNA"/>
</dbReference>
<name>A0A5B0RZY0_PUCGR</name>
<evidence type="ECO:0000313" key="2">
    <source>
        <dbReference type="EMBL" id="KAA1130595.1"/>
    </source>
</evidence>
<feature type="compositionally biased region" description="Polar residues" evidence="1">
    <location>
        <begin position="52"/>
        <end position="63"/>
    </location>
</feature>
<feature type="region of interest" description="Disordered" evidence="1">
    <location>
        <begin position="51"/>
        <end position="106"/>
    </location>
</feature>
<evidence type="ECO:0000313" key="3">
    <source>
        <dbReference type="Proteomes" id="UP000325313"/>
    </source>
</evidence>
<sequence length="106" mass="11631">MKFEAAFSFENVSEGLRKTIGIAFESHFEMYLDQGPGRPPLRAHISKHFRTNFGNVSNPSTRSVFKPGPHPPTAGKAPQRNIGGSRRRWSRVSPAPSPRGDSSIAA</sequence>
<proteinExistence type="predicted"/>